<evidence type="ECO:0000256" key="1">
    <source>
        <dbReference type="SAM" id="MobiDB-lite"/>
    </source>
</evidence>
<evidence type="ECO:0000313" key="3">
    <source>
        <dbReference type="Proteomes" id="UP000078572"/>
    </source>
</evidence>
<dbReference type="AlphaFoldDB" id="A0A191ZV54"/>
<accession>A0A191ZV54</accession>
<dbReference type="Proteomes" id="UP000078572">
    <property type="component" value="Chromosome 1"/>
</dbReference>
<feature type="region of interest" description="Disordered" evidence="1">
    <location>
        <begin position="1"/>
        <end position="25"/>
    </location>
</feature>
<organism evidence="2 3">
    <name type="scientific">Ralstonia insidiosa</name>
    <dbReference type="NCBI Taxonomy" id="190721"/>
    <lineage>
        <taxon>Bacteria</taxon>
        <taxon>Pseudomonadati</taxon>
        <taxon>Pseudomonadota</taxon>
        <taxon>Betaproteobacteria</taxon>
        <taxon>Burkholderiales</taxon>
        <taxon>Burkholderiaceae</taxon>
        <taxon>Ralstonia</taxon>
    </lineage>
</organism>
<dbReference type="EMBL" id="CP016022">
    <property type="protein sequence ID" value="ANJ71968.1"/>
    <property type="molecule type" value="Genomic_DNA"/>
</dbReference>
<protein>
    <recommendedName>
        <fullName evidence="4">PAAR domain-containing protein</fullName>
    </recommendedName>
</protein>
<proteinExistence type="predicted"/>
<reference evidence="3" key="1">
    <citation type="submission" date="2016-06" db="EMBL/GenBank/DDBJ databases">
        <authorList>
            <person name="Xu Y."/>
            <person name="Nagy A."/>
            <person name="Yan X."/>
            <person name="Kim S.W."/>
            <person name="Haley B."/>
            <person name="Liu N.T."/>
            <person name="Nou X."/>
        </authorList>
    </citation>
    <scope>NUCLEOTIDE SEQUENCE [LARGE SCALE GENOMIC DNA]</scope>
    <source>
        <strain evidence="3">ATCC 49129</strain>
    </source>
</reference>
<evidence type="ECO:0008006" key="4">
    <source>
        <dbReference type="Google" id="ProtNLM"/>
    </source>
</evidence>
<evidence type="ECO:0000313" key="2">
    <source>
        <dbReference type="EMBL" id="ANJ71968.1"/>
    </source>
</evidence>
<name>A0A191ZV54_9RALS</name>
<keyword evidence="3" id="KW-1185">Reference proteome</keyword>
<gene>
    <name evidence="2" type="ORF">A9Y76_05585</name>
</gene>
<sequence>MQGQQTNEAPHPFATIGAETGRGDWVSKTSTHTGYRGLTLAHVGDIVTYEDGAGAVAAWGDKPLGLIGSRLSNGDRIANGLRDHFGITVHADKPVAGLIDAAYALPEQHHA</sequence>